<dbReference type="Proteomes" id="UP000199682">
    <property type="component" value="Unassembled WGS sequence"/>
</dbReference>
<name>A0A1H0AM81_9PSEU</name>
<evidence type="ECO:0000313" key="2">
    <source>
        <dbReference type="EMBL" id="SDN34640.1"/>
    </source>
</evidence>
<evidence type="ECO:0000313" key="3">
    <source>
        <dbReference type="Proteomes" id="UP000199682"/>
    </source>
</evidence>
<dbReference type="AlphaFoldDB" id="A0A1H0AM81"/>
<organism evidence="2 3">
    <name type="scientific">Lentzea albidocapillata subsp. violacea</name>
    <dbReference type="NCBI Taxonomy" id="128104"/>
    <lineage>
        <taxon>Bacteria</taxon>
        <taxon>Bacillati</taxon>
        <taxon>Actinomycetota</taxon>
        <taxon>Actinomycetes</taxon>
        <taxon>Pseudonocardiales</taxon>
        <taxon>Pseudonocardiaceae</taxon>
        <taxon>Lentzea</taxon>
    </lineage>
</organism>
<protein>
    <submittedName>
        <fullName evidence="2">Uncharacterized protein</fullName>
    </submittedName>
</protein>
<reference evidence="3" key="1">
    <citation type="submission" date="2016-10" db="EMBL/GenBank/DDBJ databases">
        <authorList>
            <person name="Varghese N."/>
            <person name="Submissions S."/>
        </authorList>
    </citation>
    <scope>NUCLEOTIDE SEQUENCE [LARGE SCALE GENOMIC DNA]</scope>
    <source>
        <strain evidence="3">DSM 44796</strain>
    </source>
</reference>
<accession>A0A1H0AM81</accession>
<proteinExistence type="predicted"/>
<dbReference type="EMBL" id="FNET01000050">
    <property type="protein sequence ID" value="SDN34640.1"/>
    <property type="molecule type" value="Genomic_DNA"/>
</dbReference>
<sequence length="64" mass="6852">MPKKIASMKKANPSSVNGSPMTSPNLPMRPGHSRPISKLRMVPETAPTANSTPIARAQVRARDS</sequence>
<gene>
    <name evidence="2" type="ORF">SAMN04488074_1506</name>
</gene>
<feature type="compositionally biased region" description="Polar residues" evidence="1">
    <location>
        <begin position="12"/>
        <end position="25"/>
    </location>
</feature>
<evidence type="ECO:0000256" key="1">
    <source>
        <dbReference type="SAM" id="MobiDB-lite"/>
    </source>
</evidence>
<feature type="region of interest" description="Disordered" evidence="1">
    <location>
        <begin position="1"/>
        <end position="64"/>
    </location>
</feature>